<protein>
    <submittedName>
        <fullName evidence="2">Uncharacterized protein</fullName>
    </submittedName>
</protein>
<keyword evidence="3" id="KW-1185">Reference proteome</keyword>
<organism evidence="2 3">
    <name type="scientific">Tautonia plasticadhaerens</name>
    <dbReference type="NCBI Taxonomy" id="2527974"/>
    <lineage>
        <taxon>Bacteria</taxon>
        <taxon>Pseudomonadati</taxon>
        <taxon>Planctomycetota</taxon>
        <taxon>Planctomycetia</taxon>
        <taxon>Isosphaerales</taxon>
        <taxon>Isosphaeraceae</taxon>
        <taxon>Tautonia</taxon>
    </lineage>
</organism>
<evidence type="ECO:0000313" key="2">
    <source>
        <dbReference type="EMBL" id="QDV37726.1"/>
    </source>
</evidence>
<reference evidence="2 3" key="1">
    <citation type="submission" date="2019-02" db="EMBL/GenBank/DDBJ databases">
        <title>Deep-cultivation of Planctomycetes and their phenomic and genomic characterization uncovers novel biology.</title>
        <authorList>
            <person name="Wiegand S."/>
            <person name="Jogler M."/>
            <person name="Boedeker C."/>
            <person name="Pinto D."/>
            <person name="Vollmers J."/>
            <person name="Rivas-Marin E."/>
            <person name="Kohn T."/>
            <person name="Peeters S.H."/>
            <person name="Heuer A."/>
            <person name="Rast P."/>
            <person name="Oberbeckmann S."/>
            <person name="Bunk B."/>
            <person name="Jeske O."/>
            <person name="Meyerdierks A."/>
            <person name="Storesund J.E."/>
            <person name="Kallscheuer N."/>
            <person name="Luecker S."/>
            <person name="Lage O.M."/>
            <person name="Pohl T."/>
            <person name="Merkel B.J."/>
            <person name="Hornburger P."/>
            <person name="Mueller R.-W."/>
            <person name="Bruemmer F."/>
            <person name="Labrenz M."/>
            <person name="Spormann A.M."/>
            <person name="Op den Camp H."/>
            <person name="Overmann J."/>
            <person name="Amann R."/>
            <person name="Jetten M.S.M."/>
            <person name="Mascher T."/>
            <person name="Medema M.H."/>
            <person name="Devos D.P."/>
            <person name="Kaster A.-K."/>
            <person name="Ovreas L."/>
            <person name="Rohde M."/>
            <person name="Galperin M.Y."/>
            <person name="Jogler C."/>
        </authorList>
    </citation>
    <scope>NUCLEOTIDE SEQUENCE [LARGE SCALE GENOMIC DNA]</scope>
    <source>
        <strain evidence="2 3">ElP</strain>
    </source>
</reference>
<feature type="transmembrane region" description="Helical" evidence="1">
    <location>
        <begin position="20"/>
        <end position="36"/>
    </location>
</feature>
<dbReference type="OrthoDB" id="511704at2"/>
<accession>A0A518HAE7</accession>
<dbReference type="RefSeq" id="WP_145275736.1">
    <property type="nucleotide sequence ID" value="NZ_CP036426.1"/>
</dbReference>
<keyword evidence="1" id="KW-1133">Transmembrane helix</keyword>
<feature type="transmembrane region" description="Helical" evidence="1">
    <location>
        <begin position="98"/>
        <end position="116"/>
    </location>
</feature>
<evidence type="ECO:0000256" key="1">
    <source>
        <dbReference type="SAM" id="Phobius"/>
    </source>
</evidence>
<dbReference type="Proteomes" id="UP000317835">
    <property type="component" value="Chromosome"/>
</dbReference>
<feature type="transmembrane region" description="Helical" evidence="1">
    <location>
        <begin position="122"/>
        <end position="140"/>
    </location>
</feature>
<dbReference type="EMBL" id="CP036426">
    <property type="protein sequence ID" value="QDV37726.1"/>
    <property type="molecule type" value="Genomic_DNA"/>
</dbReference>
<dbReference type="KEGG" id="tpla:ElP_56710"/>
<feature type="transmembrane region" description="Helical" evidence="1">
    <location>
        <begin position="42"/>
        <end position="62"/>
    </location>
</feature>
<evidence type="ECO:0000313" key="3">
    <source>
        <dbReference type="Proteomes" id="UP000317835"/>
    </source>
</evidence>
<dbReference type="AlphaFoldDB" id="A0A518HAE7"/>
<keyword evidence="1" id="KW-0812">Transmembrane</keyword>
<sequence length="164" mass="17782">MDTMIIEFVRAVHQRNIRETVAGLAVLPLFAAWLYWQPGSAVAVLGKVLVILGVVVALAVTWGRLHIPGSELAAYPPSRHPQRWRHRMTAQAWFLRRAWLWYILPLLGGGGLVALAPTGVSSVVGLAVAGILGAFAVYLTRLNAEAARCIEQDRDAWLGGPSPA</sequence>
<gene>
    <name evidence="2" type="ORF">ElP_56710</name>
</gene>
<name>A0A518HAE7_9BACT</name>
<proteinExistence type="predicted"/>
<keyword evidence="1" id="KW-0472">Membrane</keyword>